<organism evidence="1 2">
    <name type="scientific">Scleroderma citrinum Foug A</name>
    <dbReference type="NCBI Taxonomy" id="1036808"/>
    <lineage>
        <taxon>Eukaryota</taxon>
        <taxon>Fungi</taxon>
        <taxon>Dikarya</taxon>
        <taxon>Basidiomycota</taxon>
        <taxon>Agaricomycotina</taxon>
        <taxon>Agaricomycetes</taxon>
        <taxon>Agaricomycetidae</taxon>
        <taxon>Boletales</taxon>
        <taxon>Sclerodermatineae</taxon>
        <taxon>Sclerodermataceae</taxon>
        <taxon>Scleroderma</taxon>
    </lineage>
</organism>
<dbReference type="AlphaFoldDB" id="A0A0C3A1J8"/>
<dbReference type="Proteomes" id="UP000053989">
    <property type="component" value="Unassembled WGS sequence"/>
</dbReference>
<accession>A0A0C3A1J8</accession>
<dbReference type="OrthoDB" id="2986975at2759"/>
<keyword evidence="2" id="KW-1185">Reference proteome</keyword>
<reference evidence="2" key="2">
    <citation type="submission" date="2015-01" db="EMBL/GenBank/DDBJ databases">
        <title>Evolutionary Origins and Diversification of the Mycorrhizal Mutualists.</title>
        <authorList>
            <consortium name="DOE Joint Genome Institute"/>
            <consortium name="Mycorrhizal Genomics Consortium"/>
            <person name="Kohler A."/>
            <person name="Kuo A."/>
            <person name="Nagy L.G."/>
            <person name="Floudas D."/>
            <person name="Copeland A."/>
            <person name="Barry K.W."/>
            <person name="Cichocki N."/>
            <person name="Veneault-Fourrey C."/>
            <person name="LaButti K."/>
            <person name="Lindquist E.A."/>
            <person name="Lipzen A."/>
            <person name="Lundell T."/>
            <person name="Morin E."/>
            <person name="Murat C."/>
            <person name="Riley R."/>
            <person name="Ohm R."/>
            <person name="Sun H."/>
            <person name="Tunlid A."/>
            <person name="Henrissat B."/>
            <person name="Grigoriev I.V."/>
            <person name="Hibbett D.S."/>
            <person name="Martin F."/>
        </authorList>
    </citation>
    <scope>NUCLEOTIDE SEQUENCE [LARGE SCALE GENOMIC DNA]</scope>
    <source>
        <strain evidence="2">Foug A</strain>
    </source>
</reference>
<name>A0A0C3A1J8_9AGAM</name>
<reference evidence="1 2" key="1">
    <citation type="submission" date="2014-04" db="EMBL/GenBank/DDBJ databases">
        <authorList>
            <consortium name="DOE Joint Genome Institute"/>
            <person name="Kuo A."/>
            <person name="Kohler A."/>
            <person name="Nagy L.G."/>
            <person name="Floudas D."/>
            <person name="Copeland A."/>
            <person name="Barry K.W."/>
            <person name="Cichocki N."/>
            <person name="Veneault-Fourrey C."/>
            <person name="LaButti K."/>
            <person name="Lindquist E.A."/>
            <person name="Lipzen A."/>
            <person name="Lundell T."/>
            <person name="Morin E."/>
            <person name="Murat C."/>
            <person name="Sun H."/>
            <person name="Tunlid A."/>
            <person name="Henrissat B."/>
            <person name="Grigoriev I.V."/>
            <person name="Hibbett D.S."/>
            <person name="Martin F."/>
            <person name="Nordberg H.P."/>
            <person name="Cantor M.N."/>
            <person name="Hua S.X."/>
        </authorList>
    </citation>
    <scope>NUCLEOTIDE SEQUENCE [LARGE SCALE GENOMIC DNA]</scope>
    <source>
        <strain evidence="1 2">Foug A</strain>
    </source>
</reference>
<sequence>MLRTKADALDGLESSVPPIIPLRKTFSVLMASGKKISITQQQLSITPAYVFTDYRSQAQRLHRFIPQSQQTWHPAPARF</sequence>
<evidence type="ECO:0000313" key="2">
    <source>
        <dbReference type="Proteomes" id="UP000053989"/>
    </source>
</evidence>
<dbReference type="HOGENOM" id="CLU_2607437_0_0_1"/>
<proteinExistence type="predicted"/>
<dbReference type="EMBL" id="KN822012">
    <property type="protein sequence ID" value="KIM67528.1"/>
    <property type="molecule type" value="Genomic_DNA"/>
</dbReference>
<gene>
    <name evidence="1" type="ORF">SCLCIDRAFT_107614</name>
</gene>
<evidence type="ECO:0000313" key="1">
    <source>
        <dbReference type="EMBL" id="KIM67528.1"/>
    </source>
</evidence>
<dbReference type="InParanoid" id="A0A0C3A1J8"/>
<protein>
    <submittedName>
        <fullName evidence="1">Uncharacterized protein</fullName>
    </submittedName>
</protein>